<evidence type="ECO:0000313" key="1">
    <source>
        <dbReference type="EMBL" id="MBW0541764.1"/>
    </source>
</evidence>
<sequence length="153" mass="17047">MVNLDIMHNLILGILKEHATIKLCIPESKSKIYFRTRTKSNETNNSESYYMTSNSSLDQITLREALSLQINAEKIINESLPTTSTQQNYFTIPTPHTQNASSGSADIVSFDADYIPTSKIPSELNIGALINHQITHEALENLQKILSDTIIPA</sequence>
<dbReference type="AlphaFoldDB" id="A0A9Q3IK60"/>
<gene>
    <name evidence="1" type="ORF">O181_081479</name>
</gene>
<dbReference type="EMBL" id="AVOT02046450">
    <property type="protein sequence ID" value="MBW0541764.1"/>
    <property type="molecule type" value="Genomic_DNA"/>
</dbReference>
<organism evidence="1 2">
    <name type="scientific">Austropuccinia psidii MF-1</name>
    <dbReference type="NCBI Taxonomy" id="1389203"/>
    <lineage>
        <taxon>Eukaryota</taxon>
        <taxon>Fungi</taxon>
        <taxon>Dikarya</taxon>
        <taxon>Basidiomycota</taxon>
        <taxon>Pucciniomycotina</taxon>
        <taxon>Pucciniomycetes</taxon>
        <taxon>Pucciniales</taxon>
        <taxon>Sphaerophragmiaceae</taxon>
        <taxon>Austropuccinia</taxon>
    </lineage>
</organism>
<reference evidence="1" key="1">
    <citation type="submission" date="2021-03" db="EMBL/GenBank/DDBJ databases">
        <title>Draft genome sequence of rust myrtle Austropuccinia psidii MF-1, a brazilian biotype.</title>
        <authorList>
            <person name="Quecine M.C."/>
            <person name="Pachon D.M.R."/>
            <person name="Bonatelli M.L."/>
            <person name="Correr F.H."/>
            <person name="Franceschini L.M."/>
            <person name="Leite T.F."/>
            <person name="Margarido G.R.A."/>
            <person name="Almeida C.A."/>
            <person name="Ferrarezi J.A."/>
            <person name="Labate C.A."/>
        </authorList>
    </citation>
    <scope>NUCLEOTIDE SEQUENCE</scope>
    <source>
        <strain evidence="1">MF-1</strain>
    </source>
</reference>
<dbReference type="Proteomes" id="UP000765509">
    <property type="component" value="Unassembled WGS sequence"/>
</dbReference>
<evidence type="ECO:0000313" key="2">
    <source>
        <dbReference type="Proteomes" id="UP000765509"/>
    </source>
</evidence>
<proteinExistence type="predicted"/>
<keyword evidence="2" id="KW-1185">Reference proteome</keyword>
<name>A0A9Q3IK60_9BASI</name>
<protein>
    <submittedName>
        <fullName evidence="1">Uncharacterized protein</fullName>
    </submittedName>
</protein>
<accession>A0A9Q3IK60</accession>
<comment type="caution">
    <text evidence="1">The sequence shown here is derived from an EMBL/GenBank/DDBJ whole genome shotgun (WGS) entry which is preliminary data.</text>
</comment>